<gene>
    <name evidence="12" type="ORF">M0811_01125</name>
</gene>
<evidence type="ECO:0000256" key="7">
    <source>
        <dbReference type="ARBA" id="ARBA00022927"/>
    </source>
</evidence>
<keyword evidence="8 11" id="KW-0333">Golgi apparatus</keyword>
<organism evidence="12 13">
    <name type="scientific">Anaeramoeba ignava</name>
    <name type="common">Anaerobic marine amoeba</name>
    <dbReference type="NCBI Taxonomy" id="1746090"/>
    <lineage>
        <taxon>Eukaryota</taxon>
        <taxon>Metamonada</taxon>
        <taxon>Anaeramoebidae</taxon>
        <taxon>Anaeramoeba</taxon>
    </lineage>
</organism>
<evidence type="ECO:0000256" key="10">
    <source>
        <dbReference type="ARBA" id="ARBA00023329"/>
    </source>
</evidence>
<keyword evidence="6 11" id="KW-0931">ER-Golgi transport</keyword>
<evidence type="ECO:0000313" key="13">
    <source>
        <dbReference type="Proteomes" id="UP001149090"/>
    </source>
</evidence>
<dbReference type="SUPFAM" id="SSF48452">
    <property type="entry name" value="TPR-like"/>
    <property type="match status" value="1"/>
</dbReference>
<evidence type="ECO:0000256" key="3">
    <source>
        <dbReference type="ARBA" id="ARBA00008827"/>
    </source>
</evidence>
<dbReference type="Pfam" id="PF04733">
    <property type="entry name" value="Coatomer_E"/>
    <property type="match status" value="1"/>
</dbReference>
<keyword evidence="10 11" id="KW-0968">Cytoplasmic vesicle</keyword>
<evidence type="ECO:0000256" key="6">
    <source>
        <dbReference type="ARBA" id="ARBA00022892"/>
    </source>
</evidence>
<reference evidence="12" key="1">
    <citation type="submission" date="2022-10" db="EMBL/GenBank/DDBJ databases">
        <title>Novel sulphate-reducing endosymbionts in the free-living metamonad Anaeramoeba.</title>
        <authorList>
            <person name="Jerlstrom-Hultqvist J."/>
            <person name="Cepicka I."/>
            <person name="Gallot-Lavallee L."/>
            <person name="Salas-Leiva D."/>
            <person name="Curtis B.A."/>
            <person name="Zahonova K."/>
            <person name="Pipaliya S."/>
            <person name="Dacks J."/>
            <person name="Roger A.J."/>
        </authorList>
    </citation>
    <scope>NUCLEOTIDE SEQUENCE</scope>
    <source>
        <strain evidence="12">BMAN</strain>
    </source>
</reference>
<evidence type="ECO:0000256" key="5">
    <source>
        <dbReference type="ARBA" id="ARBA00022490"/>
    </source>
</evidence>
<dbReference type="PIRSF" id="PIRSF016478">
    <property type="entry name" value="Coatomer_esu"/>
    <property type="match status" value="1"/>
</dbReference>
<dbReference type="PANTHER" id="PTHR10805:SF0">
    <property type="entry name" value="COATOMER SUBUNIT EPSILON"/>
    <property type="match status" value="1"/>
</dbReference>
<evidence type="ECO:0000256" key="4">
    <source>
        <dbReference type="ARBA" id="ARBA00022448"/>
    </source>
</evidence>
<keyword evidence="9 11" id="KW-0472">Membrane</keyword>
<dbReference type="PANTHER" id="PTHR10805">
    <property type="entry name" value="COATOMER SUBUNIT EPSILON"/>
    <property type="match status" value="1"/>
</dbReference>
<keyword evidence="5 11" id="KW-0963">Cytoplasm</keyword>
<dbReference type="OMA" id="MIVLSQH"/>
<dbReference type="InterPro" id="IPR011990">
    <property type="entry name" value="TPR-like_helical_dom_sf"/>
</dbReference>
<dbReference type="GO" id="GO:0006888">
    <property type="term" value="P:endoplasmic reticulum to Golgi vesicle-mediated transport"/>
    <property type="evidence" value="ECO:0007669"/>
    <property type="project" value="TreeGrafter"/>
</dbReference>
<evidence type="ECO:0000313" key="12">
    <source>
        <dbReference type="EMBL" id="KAJ5074494.1"/>
    </source>
</evidence>
<dbReference type="InterPro" id="IPR019734">
    <property type="entry name" value="TPR_rpt"/>
</dbReference>
<dbReference type="AlphaFoldDB" id="A0A9Q0LLB3"/>
<protein>
    <recommendedName>
        <fullName evidence="11">Coatomer subunit epsilon</fullName>
    </recommendedName>
</protein>
<dbReference type="Gene3D" id="1.25.40.10">
    <property type="entry name" value="Tetratricopeptide repeat domain"/>
    <property type="match status" value="1"/>
</dbReference>
<dbReference type="GO" id="GO:0005198">
    <property type="term" value="F:structural molecule activity"/>
    <property type="evidence" value="ECO:0007669"/>
    <property type="project" value="UniProtKB-UniRule"/>
</dbReference>
<keyword evidence="4 11" id="KW-0813">Transport</keyword>
<comment type="function">
    <text evidence="11">The coatomer is a cytosolic protein complex that binds to dilysine motifs and reversibly associates with Golgi non-clathrin-coated vesicles, which further mediate biosynthetic protein transport from the ER, via the Golgi up to the trans Golgi network. The coatomer complex is required for budding from Golgi membranes, and is essential for the retrograde Golgi-to-ER transport of dilysine-tagged proteins.</text>
</comment>
<sequence length="291" mass="33627">MQLFSVKNLFYLGNYHQAIAEGETLENLSQEQELERNYYLYRCYLAIGNYQTVLDEIKENSPSSLLIIKLFASLLSDFDSKKADVLDTLDKWKKLNENQSDEMFKIIAAHIFCNCGDIDEALRIIHNAKSLEALALRVQLLLLIHRQDIALQELKNLQKIDDDATLTQLATAWINLEEGSEKIKNAKYIFHELSEKYGATHSLLNGKAVCEMKMGNFEEAEKLLIEALEKKPNDPTTFSNYVCCIQHLPKSDELIQRQINKMQHLDKSHFIISSYNRLSEEFDKLANEFKI</sequence>
<evidence type="ECO:0000256" key="1">
    <source>
        <dbReference type="ARBA" id="ARBA00004255"/>
    </source>
</evidence>
<dbReference type="InterPro" id="IPR006822">
    <property type="entry name" value="Coatomer_esu"/>
</dbReference>
<dbReference type="GO" id="GO:0006891">
    <property type="term" value="P:intra-Golgi vesicle-mediated transport"/>
    <property type="evidence" value="ECO:0007669"/>
    <property type="project" value="TreeGrafter"/>
</dbReference>
<dbReference type="GO" id="GO:0000139">
    <property type="term" value="C:Golgi membrane"/>
    <property type="evidence" value="ECO:0007669"/>
    <property type="project" value="UniProtKB-SubCell"/>
</dbReference>
<dbReference type="EMBL" id="JAPDFW010000070">
    <property type="protein sequence ID" value="KAJ5074494.1"/>
    <property type="molecule type" value="Genomic_DNA"/>
</dbReference>
<comment type="similarity">
    <text evidence="3 11">Belongs to the COPE family.</text>
</comment>
<evidence type="ECO:0000256" key="9">
    <source>
        <dbReference type="ARBA" id="ARBA00023136"/>
    </source>
</evidence>
<evidence type="ECO:0000256" key="11">
    <source>
        <dbReference type="PIRNR" id="PIRNR016478"/>
    </source>
</evidence>
<comment type="caution">
    <text evidence="12">The sequence shown here is derived from an EMBL/GenBank/DDBJ whole genome shotgun (WGS) entry which is preliminary data.</text>
</comment>
<evidence type="ECO:0000256" key="2">
    <source>
        <dbReference type="ARBA" id="ARBA00004347"/>
    </source>
</evidence>
<proteinExistence type="inferred from homology"/>
<dbReference type="GO" id="GO:0015031">
    <property type="term" value="P:protein transport"/>
    <property type="evidence" value="ECO:0007669"/>
    <property type="project" value="UniProtKB-UniRule"/>
</dbReference>
<accession>A0A9Q0LLB3</accession>
<dbReference type="OrthoDB" id="310217at2759"/>
<keyword evidence="13" id="KW-1185">Reference proteome</keyword>
<dbReference type="SMART" id="SM00028">
    <property type="entry name" value="TPR"/>
    <property type="match status" value="1"/>
</dbReference>
<keyword evidence="7 11" id="KW-0653">Protein transport</keyword>
<dbReference type="GO" id="GO:0006890">
    <property type="term" value="P:retrograde vesicle-mediated transport, Golgi to endoplasmic reticulum"/>
    <property type="evidence" value="ECO:0007669"/>
    <property type="project" value="UniProtKB-UniRule"/>
</dbReference>
<dbReference type="Proteomes" id="UP001149090">
    <property type="component" value="Unassembled WGS sequence"/>
</dbReference>
<evidence type="ECO:0000256" key="8">
    <source>
        <dbReference type="ARBA" id="ARBA00023034"/>
    </source>
</evidence>
<name>A0A9Q0LLB3_ANAIG</name>
<dbReference type="GO" id="GO:0030126">
    <property type="term" value="C:COPI vesicle coat"/>
    <property type="evidence" value="ECO:0007669"/>
    <property type="project" value="TreeGrafter"/>
</dbReference>
<comment type="subcellular location">
    <subcellularLocation>
        <location evidence="2">Cytoplasmic vesicle</location>
        <location evidence="2">COPI-coated vesicle membrane</location>
        <topology evidence="2">Peripheral membrane protein</topology>
        <orientation evidence="2">Cytoplasmic side</orientation>
    </subcellularLocation>
    <subcellularLocation>
        <location evidence="1">Golgi apparatus membrane</location>
        <topology evidence="1">Peripheral membrane protein</topology>
        <orientation evidence="1">Cytoplasmic side</orientation>
    </subcellularLocation>
</comment>